<name>A0ABP9UFW2_9DEIO</name>
<comment type="caution">
    <text evidence="5">The sequence shown here is derived from an EMBL/GenBank/DDBJ whole genome shotgun (WGS) entry which is preliminary data.</text>
</comment>
<feature type="domain" description="Cytoskeleton protein RodZ-like C-terminal" evidence="4">
    <location>
        <begin position="284"/>
        <end position="348"/>
    </location>
</feature>
<feature type="region of interest" description="Disordered" evidence="1">
    <location>
        <begin position="79"/>
        <end position="99"/>
    </location>
</feature>
<keyword evidence="6" id="KW-1185">Reference proteome</keyword>
<dbReference type="InterPro" id="IPR050400">
    <property type="entry name" value="Bact_Cytoskel_RodZ"/>
</dbReference>
<dbReference type="PANTHER" id="PTHR34475">
    <property type="match status" value="1"/>
</dbReference>
<proteinExistence type="predicted"/>
<feature type="region of interest" description="Disordered" evidence="1">
    <location>
        <begin position="246"/>
        <end position="275"/>
    </location>
</feature>
<evidence type="ECO:0000313" key="6">
    <source>
        <dbReference type="Proteomes" id="UP001423409"/>
    </source>
</evidence>
<dbReference type="Gene3D" id="1.10.260.40">
    <property type="entry name" value="lambda repressor-like DNA-binding domains"/>
    <property type="match status" value="1"/>
</dbReference>
<reference evidence="5 6" key="1">
    <citation type="submission" date="2024-02" db="EMBL/GenBank/DDBJ databases">
        <title>Deinococcus caeni NBRC 101312.</title>
        <authorList>
            <person name="Ichikawa N."/>
            <person name="Katano-Makiyama Y."/>
            <person name="Hidaka K."/>
        </authorList>
    </citation>
    <scope>NUCLEOTIDE SEQUENCE [LARGE SCALE GENOMIC DNA]</scope>
    <source>
        <strain evidence="5 6">NBRC 101312</strain>
    </source>
</reference>
<dbReference type="Proteomes" id="UP001423409">
    <property type="component" value="Unassembled WGS sequence"/>
</dbReference>
<evidence type="ECO:0000259" key="3">
    <source>
        <dbReference type="Pfam" id="PF08308"/>
    </source>
</evidence>
<dbReference type="Pfam" id="PF08308">
    <property type="entry name" value="PEGA"/>
    <property type="match status" value="1"/>
</dbReference>
<dbReference type="Pfam" id="PF13464">
    <property type="entry name" value="RodZ_C"/>
    <property type="match status" value="1"/>
</dbReference>
<gene>
    <name evidence="5" type="primary">rodZ</name>
    <name evidence="5" type="ORF">Dcae01_02055</name>
</gene>
<evidence type="ECO:0000313" key="5">
    <source>
        <dbReference type="EMBL" id="GAA5440540.1"/>
    </source>
</evidence>
<dbReference type="InterPro" id="IPR013229">
    <property type="entry name" value="PEGA"/>
</dbReference>
<dbReference type="RefSeq" id="WP_345445196.1">
    <property type="nucleotide sequence ID" value="NZ_BAABQU010000023.1"/>
</dbReference>
<keyword evidence="2" id="KW-0472">Membrane</keyword>
<feature type="domain" description="PEGA" evidence="3">
    <location>
        <begin position="155"/>
        <end position="218"/>
    </location>
</feature>
<dbReference type="CDD" id="cd00093">
    <property type="entry name" value="HTH_XRE"/>
    <property type="match status" value="1"/>
</dbReference>
<accession>A0ABP9UFW2</accession>
<feature type="transmembrane region" description="Helical" evidence="2">
    <location>
        <begin position="103"/>
        <end position="126"/>
    </location>
</feature>
<protein>
    <submittedName>
        <fullName evidence="5">Cytoskeleton protein RodZ</fullName>
    </submittedName>
</protein>
<dbReference type="SUPFAM" id="SSF47413">
    <property type="entry name" value="lambda repressor-like DNA-binding domains"/>
    <property type="match status" value="1"/>
</dbReference>
<dbReference type="InterPro" id="IPR010982">
    <property type="entry name" value="Lambda_DNA-bd_dom_sf"/>
</dbReference>
<dbReference type="InterPro" id="IPR001387">
    <property type="entry name" value="Cro/C1-type_HTH"/>
</dbReference>
<dbReference type="EMBL" id="BAABQU010000023">
    <property type="protein sequence ID" value="GAA5440540.1"/>
    <property type="molecule type" value="Genomic_DNA"/>
</dbReference>
<dbReference type="InterPro" id="IPR025194">
    <property type="entry name" value="RodZ-like_C"/>
</dbReference>
<evidence type="ECO:0000256" key="2">
    <source>
        <dbReference type="SAM" id="Phobius"/>
    </source>
</evidence>
<evidence type="ECO:0000256" key="1">
    <source>
        <dbReference type="SAM" id="MobiDB-lite"/>
    </source>
</evidence>
<evidence type="ECO:0000259" key="4">
    <source>
        <dbReference type="Pfam" id="PF13464"/>
    </source>
</evidence>
<sequence>MSFGAALKQARESQGLSTQDVALRTKIRGDYLRALEDGNTSLLPERTFARSYLQRYARELSLDPAPLLADFDRSVPASAEMTQSLRGPAARPGRKAGAGGRSLNPALLAGVATGVIILGAGGYYALGALKPAPAPAAVTPAVTPEPTPAPVTTVRLSVSSVPTGARVYLDNRDLGVTPVRSFPVDARHNAQLRVEAPGRAPLKETVDLSRSRNLRAQLRPTGQNSALVDLNAARAARAAAAAAAAAAPTTPAATTPAPTAPTPTTPATTPPATTPPAAAQAVNVTFSGASWTRVTDAAGRVLYQGTPPAGTVKGFPQGVTIRTGNAGAVRVGVNGAAPAPLGQVGQVVTRTF</sequence>
<keyword evidence="2" id="KW-1133">Transmembrane helix</keyword>
<feature type="compositionally biased region" description="Low complexity" evidence="1">
    <location>
        <begin position="246"/>
        <end position="257"/>
    </location>
</feature>
<organism evidence="5 6">
    <name type="scientific">Deinococcus caeni</name>
    <dbReference type="NCBI Taxonomy" id="569127"/>
    <lineage>
        <taxon>Bacteria</taxon>
        <taxon>Thermotogati</taxon>
        <taxon>Deinococcota</taxon>
        <taxon>Deinococci</taxon>
        <taxon>Deinococcales</taxon>
        <taxon>Deinococcaceae</taxon>
        <taxon>Deinococcus</taxon>
    </lineage>
</organism>
<dbReference type="PANTHER" id="PTHR34475:SF1">
    <property type="entry name" value="CYTOSKELETON PROTEIN RODZ"/>
    <property type="match status" value="1"/>
</dbReference>
<feature type="compositionally biased region" description="Pro residues" evidence="1">
    <location>
        <begin position="258"/>
        <end position="274"/>
    </location>
</feature>
<keyword evidence="2" id="KW-0812">Transmembrane</keyword>
<dbReference type="Pfam" id="PF13413">
    <property type="entry name" value="HTH_25"/>
    <property type="match status" value="1"/>
</dbReference>